<evidence type="ECO:0000256" key="5">
    <source>
        <dbReference type="ARBA" id="ARBA00022989"/>
    </source>
</evidence>
<evidence type="ECO:0000256" key="6">
    <source>
        <dbReference type="ARBA" id="ARBA00023136"/>
    </source>
</evidence>
<dbReference type="PANTHER" id="PTHR33452">
    <property type="entry name" value="OXIDOREDUCTASE CATD-RELATED"/>
    <property type="match status" value="1"/>
</dbReference>
<protein>
    <submittedName>
        <fullName evidence="8">Putative oxidoreductase</fullName>
    </submittedName>
</protein>
<feature type="transmembrane region" description="Helical" evidence="7">
    <location>
        <begin position="86"/>
        <end position="107"/>
    </location>
</feature>
<evidence type="ECO:0000256" key="7">
    <source>
        <dbReference type="SAM" id="Phobius"/>
    </source>
</evidence>
<dbReference type="RefSeq" id="WP_132776595.1">
    <property type="nucleotide sequence ID" value="NZ_SMBZ01000004.1"/>
</dbReference>
<evidence type="ECO:0000313" key="8">
    <source>
        <dbReference type="EMBL" id="TCV19513.1"/>
    </source>
</evidence>
<comment type="caution">
    <text evidence="8">The sequence shown here is derived from an EMBL/GenBank/DDBJ whole genome shotgun (WGS) entry which is preliminary data.</text>
</comment>
<dbReference type="Pfam" id="PF07681">
    <property type="entry name" value="DoxX"/>
    <property type="match status" value="1"/>
</dbReference>
<keyword evidence="4 7" id="KW-0812">Transmembrane</keyword>
<evidence type="ECO:0000256" key="4">
    <source>
        <dbReference type="ARBA" id="ARBA00022692"/>
    </source>
</evidence>
<dbReference type="OrthoDB" id="7425328at2"/>
<dbReference type="GO" id="GO:0005886">
    <property type="term" value="C:plasma membrane"/>
    <property type="evidence" value="ECO:0007669"/>
    <property type="project" value="UniProtKB-SubCell"/>
</dbReference>
<feature type="transmembrane region" description="Helical" evidence="7">
    <location>
        <begin position="12"/>
        <end position="32"/>
    </location>
</feature>
<dbReference type="PANTHER" id="PTHR33452:SF1">
    <property type="entry name" value="INNER MEMBRANE PROTEIN YPHA-RELATED"/>
    <property type="match status" value="1"/>
</dbReference>
<dbReference type="AlphaFoldDB" id="A0A4V2VUI2"/>
<accession>A0A4V2VUI2</accession>
<evidence type="ECO:0000256" key="3">
    <source>
        <dbReference type="ARBA" id="ARBA00022475"/>
    </source>
</evidence>
<gene>
    <name evidence="8" type="ORF">EDC17_100435</name>
</gene>
<name>A0A4V2VUI2_9SPHI</name>
<dbReference type="InterPro" id="IPR032808">
    <property type="entry name" value="DoxX"/>
</dbReference>
<dbReference type="InterPro" id="IPR051907">
    <property type="entry name" value="DoxX-like_oxidoreductase"/>
</dbReference>
<feature type="transmembrane region" description="Helical" evidence="7">
    <location>
        <begin position="113"/>
        <end position="133"/>
    </location>
</feature>
<organism evidence="8 9">
    <name type="scientific">Sphingobacterium alimentarium</name>
    <dbReference type="NCBI Taxonomy" id="797292"/>
    <lineage>
        <taxon>Bacteria</taxon>
        <taxon>Pseudomonadati</taxon>
        <taxon>Bacteroidota</taxon>
        <taxon>Sphingobacteriia</taxon>
        <taxon>Sphingobacteriales</taxon>
        <taxon>Sphingobacteriaceae</taxon>
        <taxon>Sphingobacterium</taxon>
    </lineage>
</organism>
<evidence type="ECO:0000256" key="2">
    <source>
        <dbReference type="ARBA" id="ARBA00006679"/>
    </source>
</evidence>
<keyword evidence="5 7" id="KW-1133">Transmembrane helix</keyword>
<keyword evidence="6 7" id="KW-0472">Membrane</keyword>
<feature type="transmembrane region" description="Helical" evidence="7">
    <location>
        <begin position="60"/>
        <end position="79"/>
    </location>
</feature>
<dbReference type="EMBL" id="SMBZ01000004">
    <property type="protein sequence ID" value="TCV19513.1"/>
    <property type="molecule type" value="Genomic_DNA"/>
</dbReference>
<evidence type="ECO:0000256" key="1">
    <source>
        <dbReference type="ARBA" id="ARBA00004651"/>
    </source>
</evidence>
<comment type="similarity">
    <text evidence="2">Belongs to the DoxX family.</text>
</comment>
<dbReference type="Proteomes" id="UP000295197">
    <property type="component" value="Unassembled WGS sequence"/>
</dbReference>
<reference evidence="8 9" key="1">
    <citation type="submission" date="2019-03" db="EMBL/GenBank/DDBJ databases">
        <title>Genomic Encyclopedia of Type Strains, Phase IV (KMG-IV): sequencing the most valuable type-strain genomes for metagenomic binning, comparative biology and taxonomic classification.</title>
        <authorList>
            <person name="Goeker M."/>
        </authorList>
    </citation>
    <scope>NUCLEOTIDE SEQUENCE [LARGE SCALE GENOMIC DNA]</scope>
    <source>
        <strain evidence="8 9">DSM 22362</strain>
    </source>
</reference>
<keyword evidence="3" id="KW-1003">Cell membrane</keyword>
<keyword evidence="9" id="KW-1185">Reference proteome</keyword>
<evidence type="ECO:0000313" key="9">
    <source>
        <dbReference type="Proteomes" id="UP000295197"/>
    </source>
</evidence>
<sequence length="141" mass="15496">MKEKEGVSPLSILILRIAVTGIFINAGISHLVNSSKTVARLQQSPFLELLGKLASLESQVLMSGYVMIVFGVTFLLGIYTRWSALILFLILVPITLTIQVDAGLLHGPLWKNVAIGGGLLFFILNNPQAYSLFNPKKQYHD</sequence>
<proteinExistence type="inferred from homology"/>
<comment type="subcellular location">
    <subcellularLocation>
        <location evidence="1">Cell membrane</location>
        <topology evidence="1">Multi-pass membrane protein</topology>
    </subcellularLocation>
</comment>